<sequence length="119" mass="12626">MAAAGSAERPGTPASGEPRCWPAAGRGSRSSPPENEPKRCVGGRPGDSPPSGPRAQRRPGSGERLRRRSEPERSSSGPGRRDRNTPRGQCGYRGGGAHNPPWQLSPPGTRVTNQPRRVT</sequence>
<comment type="caution">
    <text evidence="2">The sequence shown here is derived from an EMBL/GenBank/DDBJ whole genome shotgun (WGS) entry which is preliminary data.</text>
</comment>
<keyword evidence="3" id="KW-1185">Reference proteome</keyword>
<organism evidence="2 3">
    <name type="scientific">Liparis tanakae</name>
    <name type="common">Tanaka's snailfish</name>
    <dbReference type="NCBI Taxonomy" id="230148"/>
    <lineage>
        <taxon>Eukaryota</taxon>
        <taxon>Metazoa</taxon>
        <taxon>Chordata</taxon>
        <taxon>Craniata</taxon>
        <taxon>Vertebrata</taxon>
        <taxon>Euteleostomi</taxon>
        <taxon>Actinopterygii</taxon>
        <taxon>Neopterygii</taxon>
        <taxon>Teleostei</taxon>
        <taxon>Neoteleostei</taxon>
        <taxon>Acanthomorphata</taxon>
        <taxon>Eupercaria</taxon>
        <taxon>Perciformes</taxon>
        <taxon>Cottioidei</taxon>
        <taxon>Cottales</taxon>
        <taxon>Liparidae</taxon>
        <taxon>Liparis</taxon>
    </lineage>
</organism>
<feature type="compositionally biased region" description="Basic and acidic residues" evidence="1">
    <location>
        <begin position="60"/>
        <end position="85"/>
    </location>
</feature>
<evidence type="ECO:0000313" key="3">
    <source>
        <dbReference type="Proteomes" id="UP000314294"/>
    </source>
</evidence>
<name>A0A4Z2EDE6_9TELE</name>
<dbReference type="EMBL" id="SRLO01009320">
    <property type="protein sequence ID" value="TNN26879.1"/>
    <property type="molecule type" value="Genomic_DNA"/>
</dbReference>
<dbReference type="AlphaFoldDB" id="A0A4Z2EDE6"/>
<accession>A0A4Z2EDE6</accession>
<protein>
    <submittedName>
        <fullName evidence="2">Uncharacterized protein</fullName>
    </submittedName>
</protein>
<reference evidence="2 3" key="1">
    <citation type="submission" date="2019-03" db="EMBL/GenBank/DDBJ databases">
        <title>First draft genome of Liparis tanakae, snailfish: a comprehensive survey of snailfish specific genes.</title>
        <authorList>
            <person name="Kim W."/>
            <person name="Song I."/>
            <person name="Jeong J.-H."/>
            <person name="Kim D."/>
            <person name="Kim S."/>
            <person name="Ryu S."/>
            <person name="Song J.Y."/>
            <person name="Lee S.K."/>
        </authorList>
    </citation>
    <scope>NUCLEOTIDE SEQUENCE [LARGE SCALE GENOMIC DNA]</scope>
    <source>
        <tissue evidence="2">Muscle</tissue>
    </source>
</reference>
<proteinExistence type="predicted"/>
<evidence type="ECO:0000313" key="2">
    <source>
        <dbReference type="EMBL" id="TNN26879.1"/>
    </source>
</evidence>
<gene>
    <name evidence="2" type="ORF">EYF80_062978</name>
</gene>
<feature type="compositionally biased region" description="Polar residues" evidence="1">
    <location>
        <begin position="110"/>
        <end position="119"/>
    </location>
</feature>
<evidence type="ECO:0000256" key="1">
    <source>
        <dbReference type="SAM" id="MobiDB-lite"/>
    </source>
</evidence>
<feature type="region of interest" description="Disordered" evidence="1">
    <location>
        <begin position="1"/>
        <end position="119"/>
    </location>
</feature>
<dbReference type="Proteomes" id="UP000314294">
    <property type="component" value="Unassembled WGS sequence"/>
</dbReference>